<keyword evidence="2" id="KW-1185">Reference proteome</keyword>
<protein>
    <submittedName>
        <fullName evidence="1">15378_t:CDS:1</fullName>
    </submittedName>
</protein>
<accession>A0ABN7VQZ7</accession>
<gene>
    <name evidence="1" type="ORF">GMARGA_LOCUS21597</name>
</gene>
<evidence type="ECO:0000313" key="1">
    <source>
        <dbReference type="EMBL" id="CAG8793321.1"/>
    </source>
</evidence>
<dbReference type="EMBL" id="CAJVQB010020068">
    <property type="protein sequence ID" value="CAG8793321.1"/>
    <property type="molecule type" value="Genomic_DNA"/>
</dbReference>
<comment type="caution">
    <text evidence="1">The sequence shown here is derived from an EMBL/GenBank/DDBJ whole genome shotgun (WGS) entry which is preliminary data.</text>
</comment>
<proteinExistence type="predicted"/>
<organism evidence="1 2">
    <name type="scientific">Gigaspora margarita</name>
    <dbReference type="NCBI Taxonomy" id="4874"/>
    <lineage>
        <taxon>Eukaryota</taxon>
        <taxon>Fungi</taxon>
        <taxon>Fungi incertae sedis</taxon>
        <taxon>Mucoromycota</taxon>
        <taxon>Glomeromycotina</taxon>
        <taxon>Glomeromycetes</taxon>
        <taxon>Diversisporales</taxon>
        <taxon>Gigasporaceae</taxon>
        <taxon>Gigaspora</taxon>
    </lineage>
</organism>
<dbReference type="Proteomes" id="UP000789901">
    <property type="component" value="Unassembled WGS sequence"/>
</dbReference>
<sequence length="108" mass="13060">MQSQAQYASYWKFNTKCLINKNIKKGIEEELQEHITIDNWDVLKNRIQVKIRQYKLCSSPKKIAELQEEVIRYSEKEKLKIIIEQLQEDLQEELTSLVKRWQIQSNTY</sequence>
<reference evidence="1 2" key="1">
    <citation type="submission" date="2021-06" db="EMBL/GenBank/DDBJ databases">
        <authorList>
            <person name="Kallberg Y."/>
            <person name="Tangrot J."/>
            <person name="Rosling A."/>
        </authorList>
    </citation>
    <scope>NUCLEOTIDE SEQUENCE [LARGE SCALE GENOMIC DNA]</scope>
    <source>
        <strain evidence="1 2">120-4 pot B 10/14</strain>
    </source>
</reference>
<name>A0ABN7VQZ7_GIGMA</name>
<evidence type="ECO:0000313" key="2">
    <source>
        <dbReference type="Proteomes" id="UP000789901"/>
    </source>
</evidence>